<dbReference type="SUPFAM" id="SSF51366">
    <property type="entry name" value="Ribulose-phoshate binding barrel"/>
    <property type="match status" value="1"/>
</dbReference>
<dbReference type="PANTHER" id="PTHR11749">
    <property type="entry name" value="RIBULOSE-5-PHOSPHATE-3-EPIMERASE"/>
    <property type="match status" value="1"/>
</dbReference>
<dbReference type="CDD" id="cd00429">
    <property type="entry name" value="RPE"/>
    <property type="match status" value="1"/>
</dbReference>
<comment type="catalytic activity">
    <reaction evidence="1 10 11">
        <text>D-ribulose 5-phosphate = D-xylulose 5-phosphate</text>
        <dbReference type="Rhea" id="RHEA:13677"/>
        <dbReference type="ChEBI" id="CHEBI:57737"/>
        <dbReference type="ChEBI" id="CHEBI:58121"/>
        <dbReference type="EC" id="5.1.3.1"/>
    </reaction>
</comment>
<feature type="active site" description="Proton donor" evidence="10 12">
    <location>
        <position position="177"/>
    </location>
</feature>
<feature type="binding site" evidence="10 14">
    <location>
        <begin position="199"/>
        <end position="200"/>
    </location>
    <ligand>
        <name>substrate</name>
    </ligand>
</feature>
<evidence type="ECO:0000256" key="11">
    <source>
        <dbReference type="PIRNR" id="PIRNR001461"/>
    </source>
</evidence>
<feature type="binding site" evidence="14">
    <location>
        <position position="179"/>
    </location>
    <ligand>
        <name>substrate</name>
    </ligand>
</feature>
<dbReference type="PIRSF" id="PIRSF001461">
    <property type="entry name" value="RPE"/>
    <property type="match status" value="1"/>
</dbReference>
<evidence type="ECO:0000313" key="15">
    <source>
        <dbReference type="EMBL" id="SIT00898.1"/>
    </source>
</evidence>
<dbReference type="EMBL" id="FTOO01000009">
    <property type="protein sequence ID" value="SIT00898.1"/>
    <property type="molecule type" value="Genomic_DNA"/>
</dbReference>
<dbReference type="GO" id="GO:0006098">
    <property type="term" value="P:pentose-phosphate shunt"/>
    <property type="evidence" value="ECO:0007669"/>
    <property type="project" value="UniProtKB-UniRule"/>
</dbReference>
<comment type="pathway">
    <text evidence="10">Carbohydrate degradation.</text>
</comment>
<dbReference type="PROSITE" id="PS01085">
    <property type="entry name" value="RIBUL_P_3_EPIMER_1"/>
    <property type="match status" value="1"/>
</dbReference>
<feature type="binding site" evidence="10 14">
    <location>
        <position position="9"/>
    </location>
    <ligand>
        <name>substrate</name>
    </ligand>
</feature>
<evidence type="ECO:0000256" key="13">
    <source>
        <dbReference type="PIRSR" id="PIRSR001461-2"/>
    </source>
</evidence>
<evidence type="ECO:0000313" key="16">
    <source>
        <dbReference type="Proteomes" id="UP000186156"/>
    </source>
</evidence>
<organism evidence="15 16">
    <name type="scientific">Alicyclobacillus vulcanalis</name>
    <dbReference type="NCBI Taxonomy" id="252246"/>
    <lineage>
        <taxon>Bacteria</taxon>
        <taxon>Bacillati</taxon>
        <taxon>Bacillota</taxon>
        <taxon>Bacilli</taxon>
        <taxon>Bacillales</taxon>
        <taxon>Alicyclobacillaceae</taxon>
        <taxon>Alicyclobacillus</taxon>
    </lineage>
</organism>
<dbReference type="GO" id="GO:0005737">
    <property type="term" value="C:cytoplasm"/>
    <property type="evidence" value="ECO:0007669"/>
    <property type="project" value="UniProtKB-ARBA"/>
</dbReference>
<comment type="cofactor">
    <cofactor evidence="4">
        <name>Zn(2+)</name>
        <dbReference type="ChEBI" id="CHEBI:29105"/>
    </cofactor>
</comment>
<dbReference type="GO" id="GO:0046872">
    <property type="term" value="F:metal ion binding"/>
    <property type="evidence" value="ECO:0007669"/>
    <property type="project" value="UniProtKB-UniRule"/>
</dbReference>
<dbReference type="GO" id="GO:0019323">
    <property type="term" value="P:pentose catabolic process"/>
    <property type="evidence" value="ECO:0007669"/>
    <property type="project" value="UniProtKB-UniRule"/>
</dbReference>
<dbReference type="Proteomes" id="UP000186156">
    <property type="component" value="Unassembled WGS sequence"/>
</dbReference>
<comment type="similarity">
    <text evidence="6 10 11">Belongs to the ribulose-phosphate 3-epimerase family.</text>
</comment>
<feature type="binding site" evidence="10 14">
    <location>
        <position position="67"/>
    </location>
    <ligand>
        <name>substrate</name>
    </ligand>
</feature>
<keyword evidence="16" id="KW-1185">Reference proteome</keyword>
<evidence type="ECO:0000256" key="12">
    <source>
        <dbReference type="PIRSR" id="PIRSR001461-1"/>
    </source>
</evidence>
<keyword evidence="8 10" id="KW-0479">Metal-binding</keyword>
<dbReference type="GO" id="GO:0004750">
    <property type="term" value="F:D-ribulose-phosphate 3-epimerase activity"/>
    <property type="evidence" value="ECO:0007669"/>
    <property type="project" value="UniProtKB-UniRule"/>
</dbReference>
<evidence type="ECO:0000256" key="3">
    <source>
        <dbReference type="ARBA" id="ARBA00001941"/>
    </source>
</evidence>
<feature type="binding site" evidence="10 13">
    <location>
        <position position="34"/>
    </location>
    <ligand>
        <name>a divalent metal cation</name>
        <dbReference type="ChEBI" id="CHEBI:60240"/>
    </ligand>
</feature>
<feature type="binding site" evidence="10 13">
    <location>
        <position position="36"/>
    </location>
    <ligand>
        <name>a divalent metal cation</name>
        <dbReference type="ChEBI" id="CHEBI:60240"/>
    </ligand>
</feature>
<evidence type="ECO:0000256" key="8">
    <source>
        <dbReference type="ARBA" id="ARBA00022723"/>
    </source>
</evidence>
<dbReference type="NCBIfam" id="TIGR01163">
    <property type="entry name" value="rpe"/>
    <property type="match status" value="1"/>
</dbReference>
<evidence type="ECO:0000256" key="5">
    <source>
        <dbReference type="ARBA" id="ARBA00001954"/>
    </source>
</evidence>
<protein>
    <recommendedName>
        <fullName evidence="7 10">Ribulose-phosphate 3-epimerase</fullName>
        <ecNumber evidence="7 10">5.1.3.1</ecNumber>
    </recommendedName>
</protein>
<accession>A0A1N7NRM4</accession>
<dbReference type="InterPro" id="IPR000056">
    <property type="entry name" value="Ribul_P_3_epim-like"/>
</dbReference>
<name>A0A1N7NRM4_9BACL</name>
<feature type="binding site" evidence="10">
    <location>
        <begin position="177"/>
        <end position="179"/>
    </location>
    <ligand>
        <name>substrate</name>
    </ligand>
</feature>
<comment type="cofactor">
    <cofactor evidence="2">
        <name>Mn(2+)</name>
        <dbReference type="ChEBI" id="CHEBI:29035"/>
    </cofactor>
</comment>
<keyword evidence="10 11" id="KW-0119">Carbohydrate metabolism</keyword>
<evidence type="ECO:0000256" key="7">
    <source>
        <dbReference type="ARBA" id="ARBA00013188"/>
    </source>
</evidence>
<comment type="cofactor">
    <cofactor evidence="10 13">
        <name>a divalent metal cation</name>
        <dbReference type="ChEBI" id="CHEBI:60240"/>
    </cofactor>
    <text evidence="10 13">Binds 1 divalent metal cation per subunit.</text>
</comment>
<keyword evidence="13" id="KW-0170">Cobalt</keyword>
<reference evidence="16" key="1">
    <citation type="submission" date="2017-01" db="EMBL/GenBank/DDBJ databases">
        <authorList>
            <person name="Varghese N."/>
            <person name="Submissions S."/>
        </authorList>
    </citation>
    <scope>NUCLEOTIDE SEQUENCE [LARGE SCALE GENOMIC DNA]</scope>
    <source>
        <strain evidence="16">DSM 16176</strain>
    </source>
</reference>
<dbReference type="InterPro" id="IPR013785">
    <property type="entry name" value="Aldolase_TIM"/>
</dbReference>
<gene>
    <name evidence="10" type="primary">rpe</name>
    <name evidence="15" type="ORF">SAMN05421799_109127</name>
</gene>
<dbReference type="InterPro" id="IPR026019">
    <property type="entry name" value="Ribul_P_3_epim"/>
</dbReference>
<proteinExistence type="inferred from homology"/>
<sequence>MRTPIIAPSILSSDFANLKSEVDEVLRAGCDWIHIDVMDGHFVPNLTLGPPVVKALRRHVEAMFDVHLMVEFPERWIGPFVDAGADLLTVHYEATPHVHRALQMIRESGRKAGLALNPSTSPDGLSYLLGDVDLVLVMTVNPGFGGQALVPSTLAKVAEVRRMLDDAGRPDVHVEVDGGIHVGTIRQARDAGADVFVAGSAVFDEPNRADAIAALRAALGV</sequence>
<evidence type="ECO:0000256" key="1">
    <source>
        <dbReference type="ARBA" id="ARBA00001782"/>
    </source>
</evidence>
<dbReference type="Pfam" id="PF00834">
    <property type="entry name" value="Ribul_P_3_epim"/>
    <property type="match status" value="1"/>
</dbReference>
<dbReference type="EC" id="5.1.3.1" evidence="7 10"/>
<evidence type="ECO:0000256" key="4">
    <source>
        <dbReference type="ARBA" id="ARBA00001947"/>
    </source>
</evidence>
<comment type="cofactor">
    <cofactor evidence="5">
        <name>Fe(2+)</name>
        <dbReference type="ChEBI" id="CHEBI:29033"/>
    </cofactor>
</comment>
<dbReference type="NCBIfam" id="NF004076">
    <property type="entry name" value="PRK05581.1-4"/>
    <property type="match status" value="1"/>
</dbReference>
<dbReference type="FunFam" id="3.20.20.70:FF:000004">
    <property type="entry name" value="Ribulose-phosphate 3-epimerase"/>
    <property type="match status" value="1"/>
</dbReference>
<comment type="function">
    <text evidence="10">Catalyzes the reversible epimerization of D-ribulose 5-phosphate to D-xylulose 5-phosphate.</text>
</comment>
<keyword evidence="13" id="KW-0464">Manganese</keyword>
<feature type="binding site" evidence="10 14">
    <location>
        <begin position="143"/>
        <end position="146"/>
    </location>
    <ligand>
        <name>substrate</name>
    </ligand>
</feature>
<evidence type="ECO:0000256" key="2">
    <source>
        <dbReference type="ARBA" id="ARBA00001936"/>
    </source>
</evidence>
<dbReference type="STRING" id="252246.SAMN05421799_109127"/>
<dbReference type="HAMAP" id="MF_02227">
    <property type="entry name" value="RPE"/>
    <property type="match status" value="1"/>
</dbReference>
<keyword evidence="13" id="KW-0862">Zinc</keyword>
<dbReference type="Gene3D" id="3.20.20.70">
    <property type="entry name" value="Aldolase class I"/>
    <property type="match status" value="1"/>
</dbReference>
<dbReference type="AlphaFoldDB" id="A0A1N7NRM4"/>
<feature type="binding site" evidence="10 13">
    <location>
        <position position="177"/>
    </location>
    <ligand>
        <name>a divalent metal cation</name>
        <dbReference type="ChEBI" id="CHEBI:60240"/>
    </ligand>
</feature>
<dbReference type="InterPro" id="IPR011060">
    <property type="entry name" value="RibuloseP-bd_barrel"/>
</dbReference>
<evidence type="ECO:0000256" key="6">
    <source>
        <dbReference type="ARBA" id="ARBA00009541"/>
    </source>
</evidence>
<evidence type="ECO:0000256" key="10">
    <source>
        <dbReference type="HAMAP-Rule" id="MF_02227"/>
    </source>
</evidence>
<feature type="binding site" evidence="10 13">
    <location>
        <position position="67"/>
    </location>
    <ligand>
        <name>a divalent metal cation</name>
        <dbReference type="ChEBI" id="CHEBI:60240"/>
    </ligand>
</feature>
<evidence type="ECO:0000256" key="14">
    <source>
        <dbReference type="PIRSR" id="PIRSR001461-3"/>
    </source>
</evidence>
<feature type="active site" description="Proton acceptor" evidence="10 12">
    <location>
        <position position="36"/>
    </location>
</feature>
<evidence type="ECO:0000256" key="9">
    <source>
        <dbReference type="ARBA" id="ARBA00023235"/>
    </source>
</evidence>
<keyword evidence="9 10" id="KW-0413">Isomerase</keyword>
<comment type="cofactor">
    <cofactor evidence="3">
        <name>Co(2+)</name>
        <dbReference type="ChEBI" id="CHEBI:48828"/>
    </cofactor>
</comment>